<organism evidence="2 3">
    <name type="scientific">Phytophthora lilii</name>
    <dbReference type="NCBI Taxonomy" id="2077276"/>
    <lineage>
        <taxon>Eukaryota</taxon>
        <taxon>Sar</taxon>
        <taxon>Stramenopiles</taxon>
        <taxon>Oomycota</taxon>
        <taxon>Peronosporomycetes</taxon>
        <taxon>Peronosporales</taxon>
        <taxon>Peronosporaceae</taxon>
        <taxon>Phytophthora</taxon>
    </lineage>
</organism>
<proteinExistence type="predicted"/>
<keyword evidence="3" id="KW-1185">Reference proteome</keyword>
<feature type="compositionally biased region" description="Low complexity" evidence="1">
    <location>
        <begin position="174"/>
        <end position="187"/>
    </location>
</feature>
<comment type="caution">
    <text evidence="2">The sequence shown here is derived from an EMBL/GenBank/DDBJ whole genome shotgun (WGS) entry which is preliminary data.</text>
</comment>
<evidence type="ECO:0000313" key="2">
    <source>
        <dbReference type="EMBL" id="GMF13733.1"/>
    </source>
</evidence>
<feature type="region of interest" description="Disordered" evidence="1">
    <location>
        <begin position="170"/>
        <end position="194"/>
    </location>
</feature>
<feature type="region of interest" description="Disordered" evidence="1">
    <location>
        <begin position="1"/>
        <end position="39"/>
    </location>
</feature>
<dbReference type="AlphaFoldDB" id="A0A9W6TIH5"/>
<accession>A0A9W6TIH5</accession>
<protein>
    <submittedName>
        <fullName evidence="2">Unnamed protein product</fullName>
    </submittedName>
</protein>
<dbReference type="Proteomes" id="UP001165083">
    <property type="component" value="Unassembled WGS sequence"/>
</dbReference>
<sequence>MFDPPPTSSSQQNRLKRQGPRGEGRPARRRKVAEPKQPVDIADACLEVLSSSETGDDNDDVLDAHALDNLYQFGRDFYNADTVSVLKAAVDFVAEFADGGEPDNATATSLALWINMKLGRFRGLVISDDLPAAMQVRSEFTMADPSLAGFLHDIQAGKLEALKALVGSKQSVPSNGSRYSGNNNSGSKVPQSVSRTLPRQGSLQVCLRYLSNFGCNAVATALGVAVPPEHGMLESTDIDDTLVEFHSQLTLASKLCLADYVRLVRGQTDTDSRPNKDLYELPQPKNPKLHEIWRRWNEKVKYGVTPEWLPTRPQRQNQRPRNHSSICQHLHQVRRHIRKGQREGRYIVVNVALLDQWQDVYISPVGVVDKDSTDVRLIDDYSYPDGESINNFTDRTNLPAISYNPPGDIARRIVTLRRESPRTNSTNARGSARRYERFELSREALDDLRWFCYILQHQERFNSIPVAQFAGESNSRVFVHMDASDEGLCAIEPTLKQFLRLKFSEEAKTQFRADKATNSINVRQMQSAILAALVWGPVWAQRFGPGTTTICFLIDNASAVAWTQRRLSRQPTAQT</sequence>
<gene>
    <name evidence="2" type="ORF">Plil01_000417900</name>
</gene>
<reference evidence="2" key="1">
    <citation type="submission" date="2023-04" db="EMBL/GenBank/DDBJ databases">
        <title>Phytophthora lilii NBRC 32176.</title>
        <authorList>
            <person name="Ichikawa N."/>
            <person name="Sato H."/>
            <person name="Tonouchi N."/>
        </authorList>
    </citation>
    <scope>NUCLEOTIDE SEQUENCE</scope>
    <source>
        <strain evidence="2">NBRC 32176</strain>
    </source>
</reference>
<dbReference type="OrthoDB" id="123788at2759"/>
<evidence type="ECO:0000313" key="3">
    <source>
        <dbReference type="Proteomes" id="UP001165083"/>
    </source>
</evidence>
<name>A0A9W6TIH5_9STRA</name>
<dbReference type="EMBL" id="BSXW01000168">
    <property type="protein sequence ID" value="GMF13733.1"/>
    <property type="molecule type" value="Genomic_DNA"/>
</dbReference>
<evidence type="ECO:0000256" key="1">
    <source>
        <dbReference type="SAM" id="MobiDB-lite"/>
    </source>
</evidence>